<reference evidence="2 3" key="1">
    <citation type="submission" date="2007-01" db="EMBL/GenBank/DDBJ databases">
        <authorList>
            <person name="Haygood M."/>
            <person name="Podell S."/>
            <person name="Anderson C."/>
            <person name="Hopkinson B."/>
            <person name="Roe K."/>
            <person name="Barbeau K."/>
            <person name="Gaasterland T."/>
            <person name="Ferriera S."/>
            <person name="Johnson J."/>
            <person name="Kravitz S."/>
            <person name="Beeson K."/>
            <person name="Sutton G."/>
            <person name="Rogers Y.-H."/>
            <person name="Friedman R."/>
            <person name="Frazier M."/>
            <person name="Venter J.C."/>
        </authorList>
    </citation>
    <scope>NUCLEOTIDE SEQUENCE [LARGE SCALE GENOMIC DNA]</scope>
    <source>
        <strain evidence="2 3">ATCC 23134</strain>
    </source>
</reference>
<comment type="caution">
    <text evidence="2">The sequence shown here is derived from an EMBL/GenBank/DDBJ whole genome shotgun (WGS) entry which is preliminary data.</text>
</comment>
<keyword evidence="3" id="KW-1185">Reference proteome</keyword>
<keyword evidence="1" id="KW-0472">Membrane</keyword>
<dbReference type="Proteomes" id="UP000004095">
    <property type="component" value="Unassembled WGS sequence"/>
</dbReference>
<feature type="transmembrane region" description="Helical" evidence="1">
    <location>
        <begin position="36"/>
        <end position="56"/>
    </location>
</feature>
<protein>
    <submittedName>
        <fullName evidence="2">Uncharacterized protein</fullName>
    </submittedName>
</protein>
<sequence>MWLYYLVQSPKHILVYNIFFLFKHIALQLWANGCIINYSLISIIFLVNTGLPMAIYRASYGGTFSS</sequence>
<keyword evidence="1" id="KW-0812">Transmembrane</keyword>
<accession>A1ZPK0</accession>
<proteinExistence type="predicted"/>
<evidence type="ECO:0000313" key="2">
    <source>
        <dbReference type="EMBL" id="EAY27739.1"/>
    </source>
</evidence>
<evidence type="ECO:0000256" key="1">
    <source>
        <dbReference type="SAM" id="Phobius"/>
    </source>
</evidence>
<evidence type="ECO:0000313" key="3">
    <source>
        <dbReference type="Proteomes" id="UP000004095"/>
    </source>
</evidence>
<gene>
    <name evidence="2" type="ORF">M23134_03808</name>
</gene>
<dbReference type="EMBL" id="AAWS01000021">
    <property type="protein sequence ID" value="EAY27739.1"/>
    <property type="molecule type" value="Genomic_DNA"/>
</dbReference>
<organism evidence="2 3">
    <name type="scientific">Microscilla marina ATCC 23134</name>
    <dbReference type="NCBI Taxonomy" id="313606"/>
    <lineage>
        <taxon>Bacteria</taxon>
        <taxon>Pseudomonadati</taxon>
        <taxon>Bacteroidota</taxon>
        <taxon>Cytophagia</taxon>
        <taxon>Cytophagales</taxon>
        <taxon>Microscillaceae</taxon>
        <taxon>Microscilla</taxon>
    </lineage>
</organism>
<dbReference type="AlphaFoldDB" id="A1ZPK0"/>
<name>A1ZPK0_MICM2</name>
<keyword evidence="1" id="KW-1133">Transmembrane helix</keyword>